<dbReference type="SUPFAM" id="SSF51206">
    <property type="entry name" value="cAMP-binding domain-like"/>
    <property type="match status" value="1"/>
</dbReference>
<keyword evidence="2" id="KW-0238">DNA-binding</keyword>
<dbReference type="Gene3D" id="1.10.10.10">
    <property type="entry name" value="Winged helix-like DNA-binding domain superfamily/Winged helix DNA-binding domain"/>
    <property type="match status" value="1"/>
</dbReference>
<dbReference type="PANTHER" id="PTHR24567">
    <property type="entry name" value="CRP FAMILY TRANSCRIPTIONAL REGULATORY PROTEIN"/>
    <property type="match status" value="1"/>
</dbReference>
<protein>
    <submittedName>
        <fullName evidence="6">Crp/Fnr family transcriptional regulator</fullName>
    </submittedName>
</protein>
<gene>
    <name evidence="6" type="ORF">SFRA_025670</name>
</gene>
<dbReference type="Pfam" id="PF13545">
    <property type="entry name" value="HTH_Crp_2"/>
    <property type="match status" value="1"/>
</dbReference>
<dbReference type="Gene3D" id="2.60.120.10">
    <property type="entry name" value="Jelly Rolls"/>
    <property type="match status" value="1"/>
</dbReference>
<dbReference type="GO" id="GO:0003677">
    <property type="term" value="F:DNA binding"/>
    <property type="evidence" value="ECO:0007669"/>
    <property type="project" value="UniProtKB-KW"/>
</dbReference>
<dbReference type="InterPro" id="IPR000595">
    <property type="entry name" value="cNMP-bd_dom"/>
</dbReference>
<accession>A0A3R7IN34</accession>
<dbReference type="InterPro" id="IPR036390">
    <property type="entry name" value="WH_DNA-bd_sf"/>
</dbReference>
<dbReference type="AlphaFoldDB" id="A0A3R7IN34"/>
<sequence length="236" mass="25009">MGLFEQGRSFLDALPAQDRTALIRLGTPRRYAPGDVLMRERDRTSFVVAILRGWATVSVDTERGGRLILAVRGAGSVVGDLAAVDRGPRSATITALGPLDTLVIPGDRFRGFLATHPAANGPIMRQLSSRLRSSDGERRALASETVLRRLAARIVELSDRAGASAEGGGVAIALPMPQHDLAAAIGTTREAVAKALRLLREQGVVSTAHRRLVVENPALLRLLARGESTGESGRAG</sequence>
<dbReference type="InterPro" id="IPR012318">
    <property type="entry name" value="HTH_CRP"/>
</dbReference>
<evidence type="ECO:0000256" key="3">
    <source>
        <dbReference type="ARBA" id="ARBA00023163"/>
    </source>
</evidence>
<keyword evidence="3" id="KW-0804">Transcription</keyword>
<dbReference type="OrthoDB" id="41390at2"/>
<proteinExistence type="predicted"/>
<evidence type="ECO:0000313" key="6">
    <source>
        <dbReference type="EMBL" id="RKM92273.1"/>
    </source>
</evidence>
<dbReference type="PROSITE" id="PS50042">
    <property type="entry name" value="CNMP_BINDING_3"/>
    <property type="match status" value="1"/>
</dbReference>
<dbReference type="SMART" id="SM00100">
    <property type="entry name" value="cNMP"/>
    <property type="match status" value="1"/>
</dbReference>
<name>A0A3R7IN34_9ACTN</name>
<dbReference type="InterPro" id="IPR050397">
    <property type="entry name" value="Env_Response_Regulators"/>
</dbReference>
<dbReference type="PANTHER" id="PTHR24567:SF74">
    <property type="entry name" value="HTH-TYPE TRANSCRIPTIONAL REGULATOR ARCR"/>
    <property type="match status" value="1"/>
</dbReference>
<dbReference type="InterPro" id="IPR014710">
    <property type="entry name" value="RmlC-like_jellyroll"/>
</dbReference>
<keyword evidence="1" id="KW-0805">Transcription regulation</keyword>
<reference evidence="6 7" key="1">
    <citation type="journal article" date="2014" name="Genome Announc.">
        <title>Draft Genome Sequence of Streptomyces fradiae ATCC 19609, a Strain Highly Sensitive to Antibiotics.</title>
        <authorList>
            <person name="Bekker O.B."/>
            <person name="Klimina K.M."/>
            <person name="Vatlin A.A."/>
            <person name="Zakharevich N.V."/>
            <person name="Kasianov A.S."/>
            <person name="Danilenko V.N."/>
        </authorList>
    </citation>
    <scope>NUCLEOTIDE SEQUENCE [LARGE SCALE GENOMIC DNA]</scope>
    <source>
        <strain evidence="6 7">ATCC 19609</strain>
    </source>
</reference>
<organism evidence="6 7">
    <name type="scientific">Streptomyces xinghaiensis</name>
    <dbReference type="NCBI Taxonomy" id="1038928"/>
    <lineage>
        <taxon>Bacteria</taxon>
        <taxon>Bacillati</taxon>
        <taxon>Actinomycetota</taxon>
        <taxon>Actinomycetes</taxon>
        <taxon>Kitasatosporales</taxon>
        <taxon>Streptomycetaceae</taxon>
        <taxon>Streptomyces</taxon>
    </lineage>
</organism>
<dbReference type="GO" id="GO:0005829">
    <property type="term" value="C:cytosol"/>
    <property type="evidence" value="ECO:0007669"/>
    <property type="project" value="TreeGrafter"/>
</dbReference>
<dbReference type="InterPro" id="IPR036388">
    <property type="entry name" value="WH-like_DNA-bd_sf"/>
</dbReference>
<feature type="domain" description="Cyclic nucleotide-binding" evidence="4">
    <location>
        <begin position="10"/>
        <end position="113"/>
    </location>
</feature>
<dbReference type="RefSeq" id="WP_043461070.1">
    <property type="nucleotide sequence ID" value="NZ_CP134822.1"/>
</dbReference>
<evidence type="ECO:0000256" key="2">
    <source>
        <dbReference type="ARBA" id="ARBA00023125"/>
    </source>
</evidence>
<comment type="caution">
    <text evidence="6">The sequence shown here is derived from an EMBL/GenBank/DDBJ whole genome shotgun (WGS) entry which is preliminary data.</text>
</comment>
<feature type="domain" description="HTH crp-type" evidence="5">
    <location>
        <begin position="144"/>
        <end position="218"/>
    </location>
</feature>
<dbReference type="EMBL" id="JNAD02000014">
    <property type="protein sequence ID" value="RKM92273.1"/>
    <property type="molecule type" value="Genomic_DNA"/>
</dbReference>
<dbReference type="CDD" id="cd00038">
    <property type="entry name" value="CAP_ED"/>
    <property type="match status" value="1"/>
</dbReference>
<dbReference type="InterPro" id="IPR018490">
    <property type="entry name" value="cNMP-bd_dom_sf"/>
</dbReference>
<dbReference type="Pfam" id="PF00027">
    <property type="entry name" value="cNMP_binding"/>
    <property type="match status" value="1"/>
</dbReference>
<dbReference type="SMART" id="SM00419">
    <property type="entry name" value="HTH_CRP"/>
    <property type="match status" value="1"/>
</dbReference>
<dbReference type="GO" id="GO:0003700">
    <property type="term" value="F:DNA-binding transcription factor activity"/>
    <property type="evidence" value="ECO:0007669"/>
    <property type="project" value="TreeGrafter"/>
</dbReference>
<evidence type="ECO:0000259" key="4">
    <source>
        <dbReference type="PROSITE" id="PS50042"/>
    </source>
</evidence>
<evidence type="ECO:0000259" key="5">
    <source>
        <dbReference type="PROSITE" id="PS51063"/>
    </source>
</evidence>
<dbReference type="PROSITE" id="PS51063">
    <property type="entry name" value="HTH_CRP_2"/>
    <property type="match status" value="1"/>
</dbReference>
<evidence type="ECO:0000256" key="1">
    <source>
        <dbReference type="ARBA" id="ARBA00023015"/>
    </source>
</evidence>
<keyword evidence="7" id="KW-1185">Reference proteome</keyword>
<evidence type="ECO:0000313" key="7">
    <source>
        <dbReference type="Proteomes" id="UP000028058"/>
    </source>
</evidence>
<dbReference type="Proteomes" id="UP000028058">
    <property type="component" value="Unassembled WGS sequence"/>
</dbReference>
<dbReference type="SUPFAM" id="SSF46785">
    <property type="entry name" value="Winged helix' DNA-binding domain"/>
    <property type="match status" value="1"/>
</dbReference>